<evidence type="ECO:0000256" key="2">
    <source>
        <dbReference type="ARBA" id="ARBA00023122"/>
    </source>
</evidence>
<organism evidence="7 8">
    <name type="scientific">Paenibacillus flagellatus</name>
    <dbReference type="NCBI Taxonomy" id="2211139"/>
    <lineage>
        <taxon>Bacteria</taxon>
        <taxon>Bacillati</taxon>
        <taxon>Bacillota</taxon>
        <taxon>Bacilli</taxon>
        <taxon>Bacillales</taxon>
        <taxon>Paenibacillaceae</taxon>
        <taxon>Paenibacillus</taxon>
    </lineage>
</organism>
<name>A0A2V5KFV9_9BACL</name>
<dbReference type="SMART" id="SM00116">
    <property type="entry name" value="CBS"/>
    <property type="match status" value="2"/>
</dbReference>
<dbReference type="SUPFAM" id="SSF75138">
    <property type="entry name" value="HprK N-terminal domain-like"/>
    <property type="match status" value="1"/>
</dbReference>
<proteinExistence type="predicted"/>
<dbReference type="InterPro" id="IPR036390">
    <property type="entry name" value="WH_DNA-bd_sf"/>
</dbReference>
<accession>A0A2V5KFV9</accession>
<dbReference type="Pfam" id="PF07085">
    <property type="entry name" value="DRTGG"/>
    <property type="match status" value="1"/>
</dbReference>
<dbReference type="CDD" id="cd04596">
    <property type="entry name" value="CBS_pair_DRTGG_assoc"/>
    <property type="match status" value="1"/>
</dbReference>
<dbReference type="InterPro" id="IPR000644">
    <property type="entry name" value="CBS_dom"/>
</dbReference>
<dbReference type="InterPro" id="IPR046342">
    <property type="entry name" value="CBS_dom_sf"/>
</dbReference>
<feature type="domain" description="CBS" evidence="6">
    <location>
        <begin position="202"/>
        <end position="261"/>
    </location>
</feature>
<dbReference type="RefSeq" id="WP_110838113.1">
    <property type="nucleotide sequence ID" value="NZ_QJVJ01000001.1"/>
</dbReference>
<dbReference type="InterPro" id="IPR010766">
    <property type="entry name" value="DRTGG"/>
</dbReference>
<keyword evidence="1" id="KW-0805">Transcription regulation</keyword>
<dbReference type="OrthoDB" id="1790451at2"/>
<evidence type="ECO:0000256" key="1">
    <source>
        <dbReference type="ARBA" id="ARBA00023015"/>
    </source>
</evidence>
<dbReference type="PANTHER" id="PTHR43080:SF2">
    <property type="entry name" value="CBS DOMAIN-CONTAINING PROTEIN"/>
    <property type="match status" value="1"/>
</dbReference>
<dbReference type="Gene3D" id="3.40.1390.20">
    <property type="entry name" value="HprK N-terminal domain-like"/>
    <property type="match status" value="1"/>
</dbReference>
<keyword evidence="2 5" id="KW-0129">CBS domain</keyword>
<keyword evidence="4" id="KW-0804">Transcription</keyword>
<sequence length="443" mass="49178">MDEMLQESATKHEQILKYIETLKIGTKISVRKIAKEMEVSDGTAYRAIKEAENQGLVSTRERIGTVRVEKKARTNIDKLTFAEVVNIVDGQVVGGAEGLEKTLHKFVIGAMELEAMARYIEPGSLLIVGNRYQVHRYALEHGSAVLITGGFATNEDVKRLADERGLPIISTSYDTFTVASLINRAITDRLIKKKITLVEDILSSQLPPRTLKGSSTVADWEKLVEETGHSRFAVVDEWNRVIGMIASKDVLGAPKEQTMDKLMTRNPLTAVPQTSVTSAAHMMVWEGIELLPVVDGKGKLLSVISRQDVLKALQVIQKQPQIGETFEDLIVVGFEEVREENGQLSYRGVITPQMTSRLGTVSEGVLTTLMTQCAYRSLKTQKKGDFVLESFSAYFLRPLQLESQIEIRPKAIELSRKYGKVDVEIYHGANLVCKAMLAAQAID</sequence>
<evidence type="ECO:0000256" key="3">
    <source>
        <dbReference type="ARBA" id="ARBA00023125"/>
    </source>
</evidence>
<gene>
    <name evidence="7" type="ORF">DLM86_01085</name>
</gene>
<dbReference type="AlphaFoldDB" id="A0A2V5KFV9"/>
<dbReference type="GO" id="GO:0003677">
    <property type="term" value="F:DNA binding"/>
    <property type="evidence" value="ECO:0007669"/>
    <property type="project" value="UniProtKB-KW"/>
</dbReference>
<dbReference type="InterPro" id="IPR000524">
    <property type="entry name" value="Tscrpt_reg_HTH_GntR"/>
</dbReference>
<dbReference type="PANTHER" id="PTHR43080">
    <property type="entry name" value="CBS DOMAIN-CONTAINING PROTEIN CBSX3, MITOCHONDRIAL"/>
    <property type="match status" value="1"/>
</dbReference>
<keyword evidence="8" id="KW-1185">Reference proteome</keyword>
<feature type="domain" description="CBS" evidence="6">
    <location>
        <begin position="263"/>
        <end position="321"/>
    </location>
</feature>
<evidence type="ECO:0000256" key="4">
    <source>
        <dbReference type="ARBA" id="ARBA00023163"/>
    </source>
</evidence>
<dbReference type="Gene3D" id="3.10.580.10">
    <property type="entry name" value="CBS-domain"/>
    <property type="match status" value="2"/>
</dbReference>
<dbReference type="PROSITE" id="PS51371">
    <property type="entry name" value="CBS"/>
    <property type="match status" value="2"/>
</dbReference>
<dbReference type="InterPro" id="IPR006683">
    <property type="entry name" value="Thioestr_dom"/>
</dbReference>
<keyword evidence="3" id="KW-0238">DNA-binding</keyword>
<dbReference type="InterPro" id="IPR036388">
    <property type="entry name" value="WH-like_DNA-bd_sf"/>
</dbReference>
<dbReference type="Pfam" id="PF03061">
    <property type="entry name" value="4HBT"/>
    <property type="match status" value="1"/>
</dbReference>
<dbReference type="Pfam" id="PF00571">
    <property type="entry name" value="CBS"/>
    <property type="match status" value="2"/>
</dbReference>
<dbReference type="Gene3D" id="1.10.10.10">
    <property type="entry name" value="Winged helix-like DNA-binding domain superfamily/Winged helix DNA-binding domain"/>
    <property type="match status" value="1"/>
</dbReference>
<dbReference type="SUPFAM" id="SSF54631">
    <property type="entry name" value="CBS-domain pair"/>
    <property type="match status" value="1"/>
</dbReference>
<evidence type="ECO:0000313" key="8">
    <source>
        <dbReference type="Proteomes" id="UP000247476"/>
    </source>
</evidence>
<dbReference type="GO" id="GO:0003700">
    <property type="term" value="F:DNA-binding transcription factor activity"/>
    <property type="evidence" value="ECO:0007669"/>
    <property type="project" value="InterPro"/>
</dbReference>
<dbReference type="InterPro" id="IPR029069">
    <property type="entry name" value="HotDog_dom_sf"/>
</dbReference>
<evidence type="ECO:0000256" key="5">
    <source>
        <dbReference type="PROSITE-ProRule" id="PRU00703"/>
    </source>
</evidence>
<comment type="caution">
    <text evidence="7">The sequence shown here is derived from an EMBL/GenBank/DDBJ whole genome shotgun (WGS) entry which is preliminary data.</text>
</comment>
<dbReference type="Proteomes" id="UP000247476">
    <property type="component" value="Unassembled WGS sequence"/>
</dbReference>
<evidence type="ECO:0000313" key="7">
    <source>
        <dbReference type="EMBL" id="PYI57073.1"/>
    </source>
</evidence>
<dbReference type="SUPFAM" id="SSF46785">
    <property type="entry name" value="Winged helix' DNA-binding domain"/>
    <property type="match status" value="1"/>
</dbReference>
<dbReference type="Pfam" id="PF00392">
    <property type="entry name" value="GntR"/>
    <property type="match status" value="1"/>
</dbReference>
<dbReference type="InterPro" id="IPR051257">
    <property type="entry name" value="Diverse_CBS-Domain"/>
</dbReference>
<dbReference type="Gene3D" id="3.10.129.10">
    <property type="entry name" value="Hotdog Thioesterase"/>
    <property type="match status" value="1"/>
</dbReference>
<protein>
    <recommendedName>
        <fullName evidence="6">CBS domain-containing protein</fullName>
    </recommendedName>
</protein>
<dbReference type="EMBL" id="QJVJ01000001">
    <property type="protein sequence ID" value="PYI57073.1"/>
    <property type="molecule type" value="Genomic_DNA"/>
</dbReference>
<dbReference type="InterPro" id="IPR028979">
    <property type="entry name" value="Ser_kin/Pase_Hpr-like_N_sf"/>
</dbReference>
<evidence type="ECO:0000259" key="6">
    <source>
        <dbReference type="PROSITE" id="PS51371"/>
    </source>
</evidence>
<dbReference type="SUPFAM" id="SSF54637">
    <property type="entry name" value="Thioesterase/thiol ester dehydrase-isomerase"/>
    <property type="match status" value="1"/>
</dbReference>
<reference evidence="7 8" key="1">
    <citation type="submission" date="2018-05" db="EMBL/GenBank/DDBJ databases">
        <title>Paenibacillus flagellatus sp. nov., isolated from selenium mineral soil.</title>
        <authorList>
            <person name="Dai X."/>
        </authorList>
    </citation>
    <scope>NUCLEOTIDE SEQUENCE [LARGE SCALE GENOMIC DNA]</scope>
    <source>
        <strain evidence="7 8">DXL2</strain>
    </source>
</reference>